<dbReference type="Proteomes" id="UP000095649">
    <property type="component" value="Unassembled WGS sequence"/>
</dbReference>
<evidence type="ECO:0000256" key="4">
    <source>
        <dbReference type="ARBA" id="ARBA00022692"/>
    </source>
</evidence>
<dbReference type="InterPro" id="IPR052031">
    <property type="entry name" value="Membrane_Transporter-Flippase"/>
</dbReference>
<feature type="transmembrane region" description="Helical" evidence="7">
    <location>
        <begin position="101"/>
        <end position="122"/>
    </location>
</feature>
<keyword evidence="4 7" id="KW-0812">Transmembrane</keyword>
<dbReference type="OrthoDB" id="9776324at2"/>
<evidence type="ECO:0000256" key="6">
    <source>
        <dbReference type="ARBA" id="ARBA00023136"/>
    </source>
</evidence>
<evidence type="ECO:0000313" key="8">
    <source>
        <dbReference type="EMBL" id="CUN10938.1"/>
    </source>
</evidence>
<dbReference type="CDD" id="cd13138">
    <property type="entry name" value="MATE_yoeA_like"/>
    <property type="match status" value="1"/>
</dbReference>
<dbReference type="PIRSF" id="PIRSF006603">
    <property type="entry name" value="DinF"/>
    <property type="match status" value="1"/>
</dbReference>
<keyword evidence="2" id="KW-0813">Transport</keyword>
<dbReference type="GO" id="GO:0042910">
    <property type="term" value="F:xenobiotic transmembrane transporter activity"/>
    <property type="evidence" value="ECO:0007669"/>
    <property type="project" value="InterPro"/>
</dbReference>
<dbReference type="PANTHER" id="PTHR43549">
    <property type="entry name" value="MULTIDRUG RESISTANCE PROTEIN YPNP-RELATED"/>
    <property type="match status" value="1"/>
</dbReference>
<gene>
    <name evidence="8" type="primary">mepA_11</name>
    <name evidence="8" type="ORF">ERS852582_01960</name>
</gene>
<evidence type="ECO:0000256" key="7">
    <source>
        <dbReference type="SAM" id="Phobius"/>
    </source>
</evidence>
<accession>A0A173UBQ2</accession>
<feature type="transmembrane region" description="Helical" evidence="7">
    <location>
        <begin position="393"/>
        <end position="413"/>
    </location>
</feature>
<feature type="transmembrane region" description="Helical" evidence="7">
    <location>
        <begin position="366"/>
        <end position="386"/>
    </location>
</feature>
<dbReference type="RefSeq" id="WP_055186367.1">
    <property type="nucleotide sequence ID" value="NZ_CYXN01000017.1"/>
</dbReference>
<dbReference type="InterPro" id="IPR048279">
    <property type="entry name" value="MdtK-like"/>
</dbReference>
<feature type="transmembrane region" description="Helical" evidence="7">
    <location>
        <begin position="433"/>
        <end position="450"/>
    </location>
</feature>
<feature type="transmembrane region" description="Helical" evidence="7">
    <location>
        <begin position="172"/>
        <end position="195"/>
    </location>
</feature>
<dbReference type="Pfam" id="PF01554">
    <property type="entry name" value="MatE"/>
    <property type="match status" value="2"/>
</dbReference>
<evidence type="ECO:0000256" key="1">
    <source>
        <dbReference type="ARBA" id="ARBA00004651"/>
    </source>
</evidence>
<evidence type="ECO:0000256" key="3">
    <source>
        <dbReference type="ARBA" id="ARBA00022475"/>
    </source>
</evidence>
<dbReference type="PANTHER" id="PTHR43549:SF3">
    <property type="entry name" value="MULTIDRUG RESISTANCE PROTEIN YPNP-RELATED"/>
    <property type="match status" value="1"/>
</dbReference>
<sequence>MAATSQKRSGTTDLTVGKPLFQILRFALPLVLGTLFQQLYSFADTVIVGRCLGTDALGAVGTTYSLNFLILGFVQGACVGFGIPAAETFGAKDKDGLQKYLLNGALLCLMLSVVFTVLTTLMAGPLLRLIHTPEELYTDAVLYIRLIFLGIPATVLYNYASSVLRALGDSRHPFYFLLVASVVNILLDYLFIVPLGMGVDGAAIATVLSQLLSGGLCAYWFFARTAKLEGLSFRQPRTLLSAGHCRRLAYIGLPMGFEYSVSAIGAVIMQDAINLLGSTAVAAQTAGEKIRQMFTLPMESVGMAMATYVGQNHGARRTDRIRQGIKDGCMVQLLYCAVAWGVIFFIKPYAVGLVLGDADPAVTAGAIQYLSVISMLFCFHGLLMIFRNTLQGLGYSVLAIVSGVGELIGRSLGGVLAVKTSLGYLGICLSNPFAWGLAMFYCLFMVCRILRRETQTEA</sequence>
<feature type="transmembrane region" description="Helical" evidence="7">
    <location>
        <begin position="68"/>
        <end position="89"/>
    </location>
</feature>
<name>A0A173UBQ2_9FIRM</name>
<feature type="transmembrane region" description="Helical" evidence="7">
    <location>
        <begin position="142"/>
        <end position="160"/>
    </location>
</feature>
<keyword evidence="6 7" id="KW-0472">Membrane</keyword>
<protein>
    <submittedName>
        <fullName evidence="8">Staphylococcal virulence regulator protein A</fullName>
    </submittedName>
</protein>
<feature type="transmembrane region" description="Helical" evidence="7">
    <location>
        <begin position="201"/>
        <end position="222"/>
    </location>
</feature>
<keyword evidence="3" id="KW-1003">Cell membrane</keyword>
<feature type="transmembrane region" description="Helical" evidence="7">
    <location>
        <begin position="20"/>
        <end position="40"/>
    </location>
</feature>
<dbReference type="GO" id="GO:0005886">
    <property type="term" value="C:plasma membrane"/>
    <property type="evidence" value="ECO:0007669"/>
    <property type="project" value="UniProtKB-SubCell"/>
</dbReference>
<dbReference type="NCBIfam" id="TIGR00797">
    <property type="entry name" value="matE"/>
    <property type="match status" value="1"/>
</dbReference>
<proteinExistence type="predicted"/>
<evidence type="ECO:0000256" key="5">
    <source>
        <dbReference type="ARBA" id="ARBA00022989"/>
    </source>
</evidence>
<comment type="subcellular location">
    <subcellularLocation>
        <location evidence="1">Cell membrane</location>
        <topology evidence="1">Multi-pass membrane protein</topology>
    </subcellularLocation>
</comment>
<organism evidence="8 9">
    <name type="scientific">Faecalibacterium prausnitzii</name>
    <dbReference type="NCBI Taxonomy" id="853"/>
    <lineage>
        <taxon>Bacteria</taxon>
        <taxon>Bacillati</taxon>
        <taxon>Bacillota</taxon>
        <taxon>Clostridia</taxon>
        <taxon>Eubacteriales</taxon>
        <taxon>Oscillospiraceae</taxon>
        <taxon>Faecalibacterium</taxon>
    </lineage>
</organism>
<feature type="transmembrane region" description="Helical" evidence="7">
    <location>
        <begin position="329"/>
        <end position="346"/>
    </location>
</feature>
<dbReference type="GO" id="GO:0015297">
    <property type="term" value="F:antiporter activity"/>
    <property type="evidence" value="ECO:0007669"/>
    <property type="project" value="InterPro"/>
</dbReference>
<evidence type="ECO:0000313" key="9">
    <source>
        <dbReference type="Proteomes" id="UP000095649"/>
    </source>
</evidence>
<dbReference type="InterPro" id="IPR002528">
    <property type="entry name" value="MATE_fam"/>
</dbReference>
<reference evidence="8 9" key="1">
    <citation type="submission" date="2015-09" db="EMBL/GenBank/DDBJ databases">
        <authorList>
            <consortium name="Pathogen Informatics"/>
        </authorList>
    </citation>
    <scope>NUCLEOTIDE SEQUENCE [LARGE SCALE GENOMIC DNA]</scope>
    <source>
        <strain evidence="8 9">2789STDY5834970</strain>
    </source>
</reference>
<dbReference type="EMBL" id="CYXN01000017">
    <property type="protein sequence ID" value="CUN10938.1"/>
    <property type="molecule type" value="Genomic_DNA"/>
</dbReference>
<dbReference type="AlphaFoldDB" id="A0A173UBQ2"/>
<evidence type="ECO:0000256" key="2">
    <source>
        <dbReference type="ARBA" id="ARBA00022448"/>
    </source>
</evidence>
<keyword evidence="5 7" id="KW-1133">Transmembrane helix</keyword>